<dbReference type="InterPro" id="IPR011604">
    <property type="entry name" value="PDDEXK-like_dom_sf"/>
</dbReference>
<name>A0A6C0BXL8_9ZZZZ</name>
<dbReference type="InterPro" id="IPR038726">
    <property type="entry name" value="PDDEXK_AddAB-type"/>
</dbReference>
<reference evidence="2" key="1">
    <citation type="journal article" date="2020" name="Nature">
        <title>Giant virus diversity and host interactions through global metagenomics.</title>
        <authorList>
            <person name="Schulz F."/>
            <person name="Roux S."/>
            <person name="Paez-Espino D."/>
            <person name="Jungbluth S."/>
            <person name="Walsh D.A."/>
            <person name="Denef V.J."/>
            <person name="McMahon K.D."/>
            <person name="Konstantinidis K.T."/>
            <person name="Eloe-Fadrosh E.A."/>
            <person name="Kyrpides N.C."/>
            <person name="Woyke T."/>
        </authorList>
    </citation>
    <scope>NUCLEOTIDE SEQUENCE</scope>
    <source>
        <strain evidence="2">GVMAG-M-3300020166-5</strain>
    </source>
</reference>
<evidence type="ECO:0000313" key="2">
    <source>
        <dbReference type="EMBL" id="QHS97067.1"/>
    </source>
</evidence>
<organism evidence="2">
    <name type="scientific">viral metagenome</name>
    <dbReference type="NCBI Taxonomy" id="1070528"/>
    <lineage>
        <taxon>unclassified sequences</taxon>
        <taxon>metagenomes</taxon>
        <taxon>organismal metagenomes</taxon>
    </lineage>
</organism>
<dbReference type="AlphaFoldDB" id="A0A6C0BXL8"/>
<protein>
    <recommendedName>
        <fullName evidence="1">PD-(D/E)XK endonuclease-like domain-containing protein</fullName>
    </recommendedName>
</protein>
<feature type="domain" description="PD-(D/E)XK endonuclease-like" evidence="1">
    <location>
        <begin position="125"/>
        <end position="238"/>
    </location>
</feature>
<dbReference type="SUPFAM" id="SSF52980">
    <property type="entry name" value="Restriction endonuclease-like"/>
    <property type="match status" value="1"/>
</dbReference>
<dbReference type="Gene3D" id="3.90.320.10">
    <property type="match status" value="1"/>
</dbReference>
<dbReference type="InterPro" id="IPR011335">
    <property type="entry name" value="Restrct_endonuc-II-like"/>
</dbReference>
<proteinExistence type="predicted"/>
<accession>A0A6C0BXL8</accession>
<dbReference type="Pfam" id="PF12705">
    <property type="entry name" value="PDDEXK_1"/>
    <property type="match status" value="1"/>
</dbReference>
<sequence>MSLLEKENPHERDTHISFDEGPHIYTIDGDSNYMSVTTWNHSHFEKFDADKIIERMMKSKNWQKSKYYGKTPDEIKEEWQKNCDEASSAGTNLHYDIECYYNGCSRNNESVEYGYFMNFVNAYPNLKPYRTEWMVWDRELKFAGSIDMVFENPDGTLMIYDWKRSKEIKKTASFLKFSTTECIEHLPDTNYWHYSLQLNTYKALIEKNYGKKVTDMFLVCLYPGNKDFQLWKVADLQEEVNDLFELRKSSLINT</sequence>
<dbReference type="EMBL" id="MN739285">
    <property type="protein sequence ID" value="QHS97067.1"/>
    <property type="molecule type" value="Genomic_DNA"/>
</dbReference>
<evidence type="ECO:0000259" key="1">
    <source>
        <dbReference type="Pfam" id="PF12705"/>
    </source>
</evidence>